<feature type="domain" description="Fido" evidence="4">
    <location>
        <begin position="113"/>
        <end position="262"/>
    </location>
</feature>
<dbReference type="InterPro" id="IPR040198">
    <property type="entry name" value="Fido_containing"/>
</dbReference>
<dbReference type="InterPro" id="IPR036597">
    <property type="entry name" value="Fido-like_dom_sf"/>
</dbReference>
<dbReference type="Pfam" id="PF02661">
    <property type="entry name" value="Fic"/>
    <property type="match status" value="1"/>
</dbReference>
<evidence type="ECO:0000313" key="6">
    <source>
        <dbReference type="Proteomes" id="UP000320496"/>
    </source>
</evidence>
<feature type="binding site" evidence="1">
    <location>
        <position position="64"/>
    </location>
    <ligand>
        <name>ATP</name>
        <dbReference type="ChEBI" id="CHEBI:30616"/>
    </ligand>
</feature>
<keyword evidence="1" id="KW-0547">Nucleotide-binding</keyword>
<dbReference type="InterPro" id="IPR026287">
    <property type="entry name" value="SoFic-like"/>
</dbReference>
<dbReference type="PROSITE" id="PS51459">
    <property type="entry name" value="FIDO"/>
    <property type="match status" value="1"/>
</dbReference>
<evidence type="ECO:0000256" key="1">
    <source>
        <dbReference type="PIRSR" id="PIRSR038925-1"/>
    </source>
</evidence>
<dbReference type="Gene3D" id="1.10.3290.10">
    <property type="entry name" value="Fido-like domain"/>
    <property type="match status" value="1"/>
</dbReference>
<feature type="binding site" evidence="3">
    <location>
        <begin position="202"/>
        <end position="209"/>
    </location>
    <ligand>
        <name>ATP</name>
        <dbReference type="ChEBI" id="CHEBI:30616"/>
    </ligand>
</feature>
<keyword evidence="6" id="KW-1185">Reference proteome</keyword>
<feature type="active site" evidence="2">
    <location>
        <position position="198"/>
    </location>
</feature>
<dbReference type="EC" id="2.7.7.-" evidence="5"/>
<reference evidence="5 6" key="1">
    <citation type="submission" date="2019-02" db="EMBL/GenBank/DDBJ databases">
        <title>Deep-cultivation of Planctomycetes and their phenomic and genomic characterization uncovers novel biology.</title>
        <authorList>
            <person name="Wiegand S."/>
            <person name="Jogler M."/>
            <person name="Boedeker C."/>
            <person name="Pinto D."/>
            <person name="Vollmers J."/>
            <person name="Rivas-Marin E."/>
            <person name="Kohn T."/>
            <person name="Peeters S.H."/>
            <person name="Heuer A."/>
            <person name="Rast P."/>
            <person name="Oberbeckmann S."/>
            <person name="Bunk B."/>
            <person name="Jeske O."/>
            <person name="Meyerdierks A."/>
            <person name="Storesund J.E."/>
            <person name="Kallscheuer N."/>
            <person name="Luecker S."/>
            <person name="Lage O.M."/>
            <person name="Pohl T."/>
            <person name="Merkel B.J."/>
            <person name="Hornburger P."/>
            <person name="Mueller R.-W."/>
            <person name="Bruemmer F."/>
            <person name="Labrenz M."/>
            <person name="Spormann A.M."/>
            <person name="Op den Camp H."/>
            <person name="Overmann J."/>
            <person name="Amann R."/>
            <person name="Jetten M.S.M."/>
            <person name="Mascher T."/>
            <person name="Medema M.H."/>
            <person name="Devos D.P."/>
            <person name="Kaster A.-K."/>
            <person name="Ovreas L."/>
            <person name="Rohde M."/>
            <person name="Galperin M.Y."/>
            <person name="Jogler C."/>
        </authorList>
    </citation>
    <scope>NUCLEOTIDE SEQUENCE [LARGE SCALE GENOMIC DNA]</scope>
    <source>
        <strain evidence="5 6">Mal4</strain>
    </source>
</reference>
<evidence type="ECO:0000313" key="5">
    <source>
        <dbReference type="EMBL" id="QDU39688.1"/>
    </source>
</evidence>
<name>A0A517ZB52_9PLAN</name>
<keyword evidence="5" id="KW-0548">Nucleotidyltransferase</keyword>
<keyword evidence="1" id="KW-0067">ATP-binding</keyword>
<dbReference type="PANTHER" id="PTHR13504">
    <property type="entry name" value="FIDO DOMAIN-CONTAINING PROTEIN DDB_G0283145"/>
    <property type="match status" value="1"/>
</dbReference>
<accession>A0A517ZB52</accession>
<keyword evidence="5" id="KW-0808">Transferase</keyword>
<feature type="binding site" evidence="3">
    <location>
        <begin position="240"/>
        <end position="241"/>
    </location>
    <ligand>
        <name>ATP</name>
        <dbReference type="ChEBI" id="CHEBI:30616"/>
    </ligand>
</feature>
<sequence length="371" mass="40935">MAFVPRPLPPSRPALRIEGNLADLHSEALAAIGRLEVAGTMVPSPDWFLYGFVRKEAVVSSQIEGTLATLEEVVAWEATHQSKHPADVEEVCNYVDALSFARAELARPRGLPLCTRLLRAVHKRLMQGGRGSERQPGTIRTSQNWIGGTRPGNAQFVPPPPEAVPEALAALDQWIHSDDPLPPLVRAGLAHVQFETIHPFLDGNGRIGRLLVTLLLEHWGLLSSPLLYLSLGFKRQSQSYYRHLDSVRTRGDREGWTAFFLQCVSESADDGVTTARRLFTLVGENRQAAVSHKSATVNSLRLFEALPQNPVLTLAHAMQLVSATKPTVLKAIAMLCDVGILEEVTGKRRDRIYVYRAYLDVLGEETVPLPD</sequence>
<dbReference type="Pfam" id="PF13784">
    <property type="entry name" value="Fic_N"/>
    <property type="match status" value="1"/>
</dbReference>
<proteinExistence type="predicted"/>
<dbReference type="PANTHER" id="PTHR13504:SF38">
    <property type="entry name" value="FIDO DOMAIN-CONTAINING PROTEIN"/>
    <property type="match status" value="1"/>
</dbReference>
<organism evidence="5 6">
    <name type="scientific">Maioricimonas rarisocia</name>
    <dbReference type="NCBI Taxonomy" id="2528026"/>
    <lineage>
        <taxon>Bacteria</taxon>
        <taxon>Pseudomonadati</taxon>
        <taxon>Planctomycetota</taxon>
        <taxon>Planctomycetia</taxon>
        <taxon>Planctomycetales</taxon>
        <taxon>Planctomycetaceae</taxon>
        <taxon>Maioricimonas</taxon>
    </lineage>
</organism>
<evidence type="ECO:0000259" key="4">
    <source>
        <dbReference type="PROSITE" id="PS51459"/>
    </source>
</evidence>
<dbReference type="InterPro" id="IPR003812">
    <property type="entry name" value="Fido"/>
</dbReference>
<feature type="binding site" evidence="1">
    <location>
        <begin position="203"/>
        <end position="209"/>
    </location>
    <ligand>
        <name>ATP</name>
        <dbReference type="ChEBI" id="CHEBI:30616"/>
    </ligand>
</feature>
<feature type="binding site" evidence="1">
    <location>
        <position position="198"/>
    </location>
    <ligand>
        <name>ATP</name>
        <dbReference type="ChEBI" id="CHEBI:30616"/>
    </ligand>
</feature>
<dbReference type="KEGG" id="mri:Mal4_40340"/>
<dbReference type="AlphaFoldDB" id="A0A517ZB52"/>
<dbReference type="SUPFAM" id="SSF140931">
    <property type="entry name" value="Fic-like"/>
    <property type="match status" value="1"/>
</dbReference>
<feature type="binding site" evidence="1">
    <location>
        <position position="240"/>
    </location>
    <ligand>
        <name>ATP</name>
        <dbReference type="ChEBI" id="CHEBI:30616"/>
    </ligand>
</feature>
<evidence type="ECO:0000256" key="3">
    <source>
        <dbReference type="PIRSR" id="PIRSR640198-2"/>
    </source>
</evidence>
<dbReference type="GO" id="GO:0005524">
    <property type="term" value="F:ATP binding"/>
    <property type="evidence" value="ECO:0007669"/>
    <property type="project" value="UniProtKB-KW"/>
</dbReference>
<dbReference type="InterPro" id="IPR025758">
    <property type="entry name" value="Fic/DOC_N"/>
</dbReference>
<dbReference type="RefSeq" id="WP_197443622.1">
    <property type="nucleotide sequence ID" value="NZ_CP036275.1"/>
</dbReference>
<protein>
    <submittedName>
        <fullName evidence="5">Adenosine monophosphate-protein transferase SoFic</fullName>
        <ecNumber evidence="5">2.7.7.-</ecNumber>
    </submittedName>
</protein>
<evidence type="ECO:0000256" key="2">
    <source>
        <dbReference type="PIRSR" id="PIRSR640198-1"/>
    </source>
</evidence>
<dbReference type="PIRSF" id="PIRSF038925">
    <property type="entry name" value="AMP-prot_trans"/>
    <property type="match status" value="1"/>
</dbReference>
<dbReference type="EMBL" id="CP036275">
    <property type="protein sequence ID" value="QDU39688.1"/>
    <property type="molecule type" value="Genomic_DNA"/>
</dbReference>
<dbReference type="Proteomes" id="UP000320496">
    <property type="component" value="Chromosome"/>
</dbReference>
<dbReference type="GO" id="GO:0016779">
    <property type="term" value="F:nucleotidyltransferase activity"/>
    <property type="evidence" value="ECO:0007669"/>
    <property type="project" value="UniProtKB-KW"/>
</dbReference>
<gene>
    <name evidence="5" type="ORF">Mal4_40340</name>
</gene>